<keyword evidence="2" id="KW-1185">Reference proteome</keyword>
<dbReference type="InterPro" id="IPR036390">
    <property type="entry name" value="WH_DNA-bd_sf"/>
</dbReference>
<proteinExistence type="predicted"/>
<dbReference type="RefSeq" id="WP_102950843.1">
    <property type="nucleotide sequence ID" value="NZ_CP024847.1"/>
</dbReference>
<evidence type="ECO:0008006" key="3">
    <source>
        <dbReference type="Google" id="ProtNLM"/>
    </source>
</evidence>
<organism evidence="1 2">
    <name type="scientific">Aquella oligotrophica</name>
    <dbReference type="NCBI Taxonomy" id="2067065"/>
    <lineage>
        <taxon>Bacteria</taxon>
        <taxon>Pseudomonadati</taxon>
        <taxon>Pseudomonadota</taxon>
        <taxon>Betaproteobacteria</taxon>
        <taxon>Neisseriales</taxon>
        <taxon>Neisseriaceae</taxon>
        <taxon>Aquella</taxon>
    </lineage>
</organism>
<dbReference type="EMBL" id="CP024847">
    <property type="protein sequence ID" value="AUR51544.1"/>
    <property type="molecule type" value="Genomic_DNA"/>
</dbReference>
<dbReference type="Gene3D" id="1.10.10.10">
    <property type="entry name" value="Winged helix-like DNA-binding domain superfamily/Winged helix DNA-binding domain"/>
    <property type="match status" value="1"/>
</dbReference>
<gene>
    <name evidence="1" type="ORF">CUN60_04315</name>
</gene>
<evidence type="ECO:0000313" key="2">
    <source>
        <dbReference type="Proteomes" id="UP000236655"/>
    </source>
</evidence>
<name>A0A2I7N507_9NEIS</name>
<reference evidence="2" key="1">
    <citation type="submission" date="2017-11" db="EMBL/GenBank/DDBJ databases">
        <authorList>
            <person name="Chan K.G."/>
            <person name="Lee L.S."/>
        </authorList>
    </citation>
    <scope>NUCLEOTIDE SEQUENCE [LARGE SCALE GENOMIC DNA]</scope>
    <source>
        <strain evidence="2">DSM 100970</strain>
    </source>
</reference>
<dbReference type="OrthoDB" id="8547665at2"/>
<dbReference type="AlphaFoldDB" id="A0A2I7N507"/>
<dbReference type="KEGG" id="nba:CUN60_04315"/>
<sequence>MIVSAKITGDYTPVPNALLNSTFLDPIAKIIYMFLLSKGKRWIVINSYLAKALGISINTLKRYIQQLIDSGWISRKPRRNPNNGQLLGGYDYFLHNSPQKNPEELVVDNFENDPESYEKSVNFYNAVQPDRQNLTPNIKQNKNNIEKITNINQTQITVDNYSELEINAAKQYTASQPNVKNTDAYTRSVLKNNWHLPILNELLNSERKQRYKIFDTKKGDEAYRGLVKQIKKSALINELIAQQILTPARVIVGNPRKCLAPNYLGFLYWLYLNYPDICKFNTDEPEYLYIQFFTVLNPNKVPPNE</sequence>
<dbReference type="Pfam" id="PF13730">
    <property type="entry name" value="HTH_36"/>
    <property type="match status" value="1"/>
</dbReference>
<evidence type="ECO:0000313" key="1">
    <source>
        <dbReference type="EMBL" id="AUR51544.1"/>
    </source>
</evidence>
<protein>
    <recommendedName>
        <fullName evidence="3">Helix-turn-helix domain-containing protein</fullName>
    </recommendedName>
</protein>
<dbReference type="SUPFAM" id="SSF46785">
    <property type="entry name" value="Winged helix' DNA-binding domain"/>
    <property type="match status" value="1"/>
</dbReference>
<accession>A0A2I7N507</accession>
<dbReference type="Proteomes" id="UP000236655">
    <property type="component" value="Chromosome"/>
</dbReference>
<dbReference type="InterPro" id="IPR036388">
    <property type="entry name" value="WH-like_DNA-bd_sf"/>
</dbReference>